<dbReference type="SUPFAM" id="SSF47741">
    <property type="entry name" value="CO dehydrogenase ISP C-domain like"/>
    <property type="match status" value="1"/>
</dbReference>
<gene>
    <name evidence="3" type="ORF">C7440_2506</name>
</gene>
<dbReference type="InterPro" id="IPR036010">
    <property type="entry name" value="2Fe-2S_ferredoxin-like_sf"/>
</dbReference>
<dbReference type="InterPro" id="IPR001041">
    <property type="entry name" value="2Fe-2S_ferredoxin-type"/>
</dbReference>
<feature type="domain" description="[2Fe-2S]-binding" evidence="2">
    <location>
        <begin position="84"/>
        <end position="169"/>
    </location>
</feature>
<dbReference type="PANTHER" id="PTHR45331">
    <property type="entry name" value="OXIDOREDUCTASE, IRON-SULPHUR BINDING SUBUNIT-RELATED-RELATED"/>
    <property type="match status" value="1"/>
</dbReference>
<dbReference type="RefSeq" id="WP_116518784.1">
    <property type="nucleotide sequence ID" value="NZ_JACCEX010000003.1"/>
</dbReference>
<name>A0A2U1CLA7_9BURK</name>
<evidence type="ECO:0000259" key="1">
    <source>
        <dbReference type="Pfam" id="PF00111"/>
    </source>
</evidence>
<feature type="domain" description="2Fe-2S ferredoxin-type" evidence="1">
    <location>
        <begin position="20"/>
        <end position="56"/>
    </location>
</feature>
<evidence type="ECO:0000313" key="4">
    <source>
        <dbReference type="Proteomes" id="UP000246145"/>
    </source>
</evidence>
<proteinExistence type="predicted"/>
<dbReference type="EMBL" id="QEKO01000003">
    <property type="protein sequence ID" value="PVY61773.1"/>
    <property type="molecule type" value="Genomic_DNA"/>
</dbReference>
<dbReference type="SUPFAM" id="SSF54292">
    <property type="entry name" value="2Fe-2S ferredoxin-like"/>
    <property type="match status" value="1"/>
</dbReference>
<dbReference type="Pfam" id="PF00111">
    <property type="entry name" value="Fer2"/>
    <property type="match status" value="1"/>
</dbReference>
<evidence type="ECO:0000313" key="3">
    <source>
        <dbReference type="EMBL" id="PVY61773.1"/>
    </source>
</evidence>
<dbReference type="PANTHER" id="PTHR45331:SF2">
    <property type="entry name" value="OXIDOREDUCTASE WITH IRON-SULFUR SUBUNIT"/>
    <property type="match status" value="1"/>
</dbReference>
<protein>
    <submittedName>
        <fullName evidence="3">Aerobic-type carbon monoxide dehydrogenase small subunit (CoxS/CutS family)</fullName>
    </submittedName>
</protein>
<dbReference type="Pfam" id="PF01799">
    <property type="entry name" value="Fer2_2"/>
    <property type="match status" value="1"/>
</dbReference>
<dbReference type="Gene3D" id="3.10.20.30">
    <property type="match status" value="1"/>
</dbReference>
<dbReference type="GO" id="GO:0046872">
    <property type="term" value="F:metal ion binding"/>
    <property type="evidence" value="ECO:0007669"/>
    <property type="project" value="InterPro"/>
</dbReference>
<dbReference type="GO" id="GO:0051537">
    <property type="term" value="F:2 iron, 2 sulfur cluster binding"/>
    <property type="evidence" value="ECO:0007669"/>
    <property type="project" value="TreeGrafter"/>
</dbReference>
<evidence type="ECO:0000259" key="2">
    <source>
        <dbReference type="Pfam" id="PF01799"/>
    </source>
</evidence>
<reference evidence="3 4" key="1">
    <citation type="submission" date="2018-04" db="EMBL/GenBank/DDBJ databases">
        <title>Genomic Encyclopedia of Type Strains, Phase IV (KMG-IV): sequencing the most valuable type-strain genomes for metagenomic binning, comparative biology and taxonomic classification.</title>
        <authorList>
            <person name="Goeker M."/>
        </authorList>
    </citation>
    <scope>NUCLEOTIDE SEQUENCE [LARGE SCALE GENOMIC DNA]</scope>
    <source>
        <strain evidence="3 4">DSM 10065</strain>
    </source>
</reference>
<dbReference type="InterPro" id="IPR036884">
    <property type="entry name" value="2Fe-2S-bd_dom_sf"/>
</dbReference>
<comment type="caution">
    <text evidence="3">The sequence shown here is derived from an EMBL/GenBank/DDBJ whole genome shotgun (WGS) entry which is preliminary data.</text>
</comment>
<dbReference type="InterPro" id="IPR012675">
    <property type="entry name" value="Beta-grasp_dom_sf"/>
</dbReference>
<accession>A0A2U1CLA7</accession>
<dbReference type="Gene3D" id="1.10.150.120">
    <property type="entry name" value="[2Fe-2S]-binding domain"/>
    <property type="match status" value="1"/>
</dbReference>
<dbReference type="OrthoDB" id="9179439at2"/>
<dbReference type="AlphaFoldDB" id="A0A2U1CLA7"/>
<keyword evidence="4" id="KW-1185">Reference proteome</keyword>
<dbReference type="Proteomes" id="UP000246145">
    <property type="component" value="Unassembled WGS sequence"/>
</dbReference>
<sequence>MTLEKRPLALTINGQDIGPIDVPAGMPMIHFLHEYLNLTGTHFGCGQGICHACAVMEKRPDGTLAETRTCIFDAHYFNGKSIVTIEGHATHDAQGRLESLTPVQQAFVEHFAFQCGYCTAGFVAGATVFIDELKRAPIRREHLEAAIETALDAHICRCTGYVRYHEAVRQVALATPGCVTD</sequence>
<dbReference type="InterPro" id="IPR002888">
    <property type="entry name" value="2Fe-2S-bd"/>
</dbReference>
<organism evidence="3 4">
    <name type="scientific">Pusillimonas noertemannii</name>
    <dbReference type="NCBI Taxonomy" id="305977"/>
    <lineage>
        <taxon>Bacteria</taxon>
        <taxon>Pseudomonadati</taxon>
        <taxon>Pseudomonadota</taxon>
        <taxon>Betaproteobacteria</taxon>
        <taxon>Burkholderiales</taxon>
        <taxon>Alcaligenaceae</taxon>
        <taxon>Pusillimonas</taxon>
    </lineage>
</organism>
<dbReference type="GO" id="GO:0016903">
    <property type="term" value="F:oxidoreductase activity, acting on the aldehyde or oxo group of donors"/>
    <property type="evidence" value="ECO:0007669"/>
    <property type="project" value="TreeGrafter"/>
</dbReference>
<dbReference type="InterPro" id="IPR052914">
    <property type="entry name" value="Aldehyde_Oxdr_Iron-Sulfur"/>
</dbReference>